<organism evidence="2 3">
    <name type="scientific">Faunimonas pinastri</name>
    <dbReference type="NCBI Taxonomy" id="1855383"/>
    <lineage>
        <taxon>Bacteria</taxon>
        <taxon>Pseudomonadati</taxon>
        <taxon>Pseudomonadota</taxon>
        <taxon>Alphaproteobacteria</taxon>
        <taxon>Hyphomicrobiales</taxon>
        <taxon>Afifellaceae</taxon>
        <taxon>Faunimonas</taxon>
    </lineage>
</organism>
<dbReference type="PANTHER" id="PTHR43194">
    <property type="entry name" value="HYDROLASE ALPHA/BETA FOLD FAMILY"/>
    <property type="match status" value="1"/>
</dbReference>
<dbReference type="RefSeq" id="WP_092497509.1">
    <property type="nucleotide sequence ID" value="NZ_FOFG01000010.1"/>
</dbReference>
<gene>
    <name evidence="2" type="ORF">SAMN05216548_110101</name>
</gene>
<evidence type="ECO:0000313" key="2">
    <source>
        <dbReference type="EMBL" id="SER03139.1"/>
    </source>
</evidence>
<dbReference type="Proteomes" id="UP000199647">
    <property type="component" value="Unassembled WGS sequence"/>
</dbReference>
<dbReference type="InterPro" id="IPR000073">
    <property type="entry name" value="AB_hydrolase_1"/>
</dbReference>
<dbReference type="Gene3D" id="3.40.50.1820">
    <property type="entry name" value="alpha/beta hydrolase"/>
    <property type="match status" value="1"/>
</dbReference>
<dbReference type="STRING" id="1855383.SAMN05216548_110101"/>
<dbReference type="EMBL" id="FOFG01000010">
    <property type="protein sequence ID" value="SER03139.1"/>
    <property type="molecule type" value="Genomic_DNA"/>
</dbReference>
<feature type="domain" description="AB hydrolase-1" evidence="1">
    <location>
        <begin position="36"/>
        <end position="183"/>
    </location>
</feature>
<proteinExistence type="predicted"/>
<evidence type="ECO:0000313" key="3">
    <source>
        <dbReference type="Proteomes" id="UP000199647"/>
    </source>
</evidence>
<dbReference type="AlphaFoldDB" id="A0A1H9KVS6"/>
<accession>A0A1H9KVS6</accession>
<keyword evidence="3" id="KW-1185">Reference proteome</keyword>
<name>A0A1H9KVS6_9HYPH</name>
<dbReference type="InterPro" id="IPR029058">
    <property type="entry name" value="AB_hydrolase_fold"/>
</dbReference>
<sequence length="295" mass="32580">MTHQDLREGRIIRFRAQDDLQLAARIFEAPDSLELPVICLPGFARNSRDFIRLGQFLSQDANRPRTVLAVDYRGRGLSAYDRNWKNYTPLVEAQDVMALATSLGIERASFVGTSRGGVIAMLLGVLRPGLIAGAALNDVGPVTSGTGLARMKRYLRSARPASNWDEAIVLVHRMLGSGFTALDDDDWRSLAEAVFRDMDGSLQPDYDPNLLRTLEELGYEAAIPVLWPQFSTLRRVPVLSIRGESSDWLSEDTVALMSEGHPDLTAVTVTGQGHAPLLRDAVTLQTISSFLERCR</sequence>
<reference evidence="2 3" key="1">
    <citation type="submission" date="2016-10" db="EMBL/GenBank/DDBJ databases">
        <authorList>
            <person name="de Groot N.N."/>
        </authorList>
    </citation>
    <scope>NUCLEOTIDE SEQUENCE [LARGE SCALE GENOMIC DNA]</scope>
    <source>
        <strain evidence="2 3">A52C2</strain>
    </source>
</reference>
<dbReference type="Pfam" id="PF00561">
    <property type="entry name" value="Abhydrolase_1"/>
    <property type="match status" value="1"/>
</dbReference>
<dbReference type="OrthoDB" id="9791366at2"/>
<dbReference type="InterPro" id="IPR050228">
    <property type="entry name" value="Carboxylesterase_BioH"/>
</dbReference>
<protein>
    <submittedName>
        <fullName evidence="2">Pimeloyl-ACP methyl ester carboxylesterase</fullName>
    </submittedName>
</protein>
<dbReference type="SUPFAM" id="SSF53474">
    <property type="entry name" value="alpha/beta-Hydrolases"/>
    <property type="match status" value="1"/>
</dbReference>
<evidence type="ECO:0000259" key="1">
    <source>
        <dbReference type="Pfam" id="PF00561"/>
    </source>
</evidence>
<dbReference type="PANTHER" id="PTHR43194:SF2">
    <property type="entry name" value="PEROXISOMAL MEMBRANE PROTEIN LPX1"/>
    <property type="match status" value="1"/>
</dbReference>